<organism evidence="3 4">
    <name type="scientific">Azotobacter bryophylli</name>
    <dbReference type="NCBI Taxonomy" id="1986537"/>
    <lineage>
        <taxon>Bacteria</taxon>
        <taxon>Pseudomonadati</taxon>
        <taxon>Pseudomonadota</taxon>
        <taxon>Gammaproteobacteria</taxon>
        <taxon>Pseudomonadales</taxon>
        <taxon>Pseudomonadaceae</taxon>
        <taxon>Azotobacter</taxon>
    </lineage>
</organism>
<proteinExistence type="predicted"/>
<feature type="signal peptide" evidence="2">
    <location>
        <begin position="1"/>
        <end position="22"/>
    </location>
</feature>
<feature type="chain" id="PRO_5045376622" evidence="2">
    <location>
        <begin position="23"/>
        <end position="102"/>
    </location>
</feature>
<accession>A0ABV7AZS8</accession>
<comment type="caution">
    <text evidence="3">The sequence shown here is derived from an EMBL/GenBank/DDBJ whole genome shotgun (WGS) entry which is preliminary data.</text>
</comment>
<evidence type="ECO:0000313" key="4">
    <source>
        <dbReference type="Proteomes" id="UP001595457"/>
    </source>
</evidence>
<feature type="region of interest" description="Disordered" evidence="1">
    <location>
        <begin position="20"/>
        <end position="102"/>
    </location>
</feature>
<sequence length="102" mass="11093">MSRPLAVLLFVSAILVVGSAAAREPGSPGTATPRPYGQSSPRFPPPANPGGFPSLPPARATEAPPQRSLPLIEQQQQRSRRQPEIPRSYQYGPPNQRNRRSQ</sequence>
<keyword evidence="4" id="KW-1185">Reference proteome</keyword>
<dbReference type="Proteomes" id="UP001595457">
    <property type="component" value="Unassembled WGS sequence"/>
</dbReference>
<gene>
    <name evidence="3" type="ORF">ACFOJE_19105</name>
</gene>
<protein>
    <submittedName>
        <fullName evidence="3">Uncharacterized protein</fullName>
    </submittedName>
</protein>
<evidence type="ECO:0000313" key="3">
    <source>
        <dbReference type="EMBL" id="MFC2974305.1"/>
    </source>
</evidence>
<dbReference type="RefSeq" id="WP_377816412.1">
    <property type="nucleotide sequence ID" value="NZ_JBHRSJ010000035.1"/>
</dbReference>
<evidence type="ECO:0000256" key="2">
    <source>
        <dbReference type="SAM" id="SignalP"/>
    </source>
</evidence>
<dbReference type="EMBL" id="JBHRSJ010000035">
    <property type="protein sequence ID" value="MFC2974305.1"/>
    <property type="molecule type" value="Genomic_DNA"/>
</dbReference>
<reference evidence="4" key="1">
    <citation type="journal article" date="2019" name="Int. J. Syst. Evol. Microbiol.">
        <title>The Global Catalogue of Microorganisms (GCM) 10K type strain sequencing project: providing services to taxonomists for standard genome sequencing and annotation.</title>
        <authorList>
            <consortium name="The Broad Institute Genomics Platform"/>
            <consortium name="The Broad Institute Genome Sequencing Center for Infectious Disease"/>
            <person name="Wu L."/>
            <person name="Ma J."/>
        </authorList>
    </citation>
    <scope>NUCLEOTIDE SEQUENCE [LARGE SCALE GENOMIC DNA]</scope>
    <source>
        <strain evidence="4">KCTC 62195</strain>
    </source>
</reference>
<name>A0ABV7AZS8_9GAMM</name>
<keyword evidence="2" id="KW-0732">Signal</keyword>
<evidence type="ECO:0000256" key="1">
    <source>
        <dbReference type="SAM" id="MobiDB-lite"/>
    </source>
</evidence>